<dbReference type="EMBL" id="NISI01000007">
    <property type="protein sequence ID" value="OWR02751.1"/>
    <property type="molecule type" value="Genomic_DNA"/>
</dbReference>
<keyword evidence="1" id="KW-1133">Transmembrane helix</keyword>
<keyword evidence="1" id="KW-0812">Transmembrane</keyword>
<dbReference type="AlphaFoldDB" id="A0A254N3Q4"/>
<keyword evidence="1" id="KW-0472">Membrane</keyword>
<feature type="transmembrane region" description="Helical" evidence="1">
    <location>
        <begin position="47"/>
        <end position="67"/>
    </location>
</feature>
<evidence type="ECO:0000313" key="2">
    <source>
        <dbReference type="EMBL" id="OWR02751.1"/>
    </source>
</evidence>
<sequence length="113" mass="11637">MRGAGSSWLLNTADRLGLIRNPPAGGMDEATTPGLLSFTDETALNKLLWLGVLLGLTSLALSLSATARREDSLYLGAGLICGGLALVVAHYFAGMGALVLGSVVLLAIRLKQG</sequence>
<evidence type="ECO:0000256" key="1">
    <source>
        <dbReference type="SAM" id="Phobius"/>
    </source>
</evidence>
<organism evidence="2 3">
    <name type="scientific">Roseateles puraquae</name>
    <dbReference type="NCBI Taxonomy" id="431059"/>
    <lineage>
        <taxon>Bacteria</taxon>
        <taxon>Pseudomonadati</taxon>
        <taxon>Pseudomonadota</taxon>
        <taxon>Betaproteobacteria</taxon>
        <taxon>Burkholderiales</taxon>
        <taxon>Sphaerotilaceae</taxon>
        <taxon>Roseateles</taxon>
    </lineage>
</organism>
<feature type="transmembrane region" description="Helical" evidence="1">
    <location>
        <begin position="73"/>
        <end position="106"/>
    </location>
</feature>
<name>A0A254N3Q4_9BURK</name>
<proteinExistence type="predicted"/>
<dbReference type="Proteomes" id="UP000197446">
    <property type="component" value="Unassembled WGS sequence"/>
</dbReference>
<evidence type="ECO:0000313" key="3">
    <source>
        <dbReference type="Proteomes" id="UP000197446"/>
    </source>
</evidence>
<protein>
    <submittedName>
        <fullName evidence="2">Uncharacterized protein</fullName>
    </submittedName>
</protein>
<gene>
    <name evidence="2" type="ORF">CDO81_18160</name>
</gene>
<accession>A0A254N3Q4</accession>
<comment type="caution">
    <text evidence="2">The sequence shown here is derived from an EMBL/GenBank/DDBJ whole genome shotgun (WGS) entry which is preliminary data.</text>
</comment>
<reference evidence="2 3" key="1">
    <citation type="journal article" date="2007" name="Int. J. Syst. Evol. Microbiol.">
        <title>Description of Pelomonas aquatica sp. nov. and Pelomonas puraquae sp. nov., isolated from industrial and haemodialysis water.</title>
        <authorList>
            <person name="Gomila M."/>
            <person name="Bowien B."/>
            <person name="Falsen E."/>
            <person name="Moore E.R."/>
            <person name="Lalucat J."/>
        </authorList>
    </citation>
    <scope>NUCLEOTIDE SEQUENCE [LARGE SCALE GENOMIC DNA]</scope>
    <source>
        <strain evidence="2 3">CCUG 52769</strain>
    </source>
</reference>
<keyword evidence="3" id="KW-1185">Reference proteome</keyword>